<dbReference type="NCBIfam" id="TIGR00197">
    <property type="entry name" value="yjeF_nterm"/>
    <property type="match status" value="1"/>
</dbReference>
<evidence type="ECO:0000256" key="6">
    <source>
        <dbReference type="ARBA" id="ARBA00022741"/>
    </source>
</evidence>
<name>A0A1T5DUV8_9FLAO</name>
<keyword evidence="11 18" id="KW-0413">Isomerase</keyword>
<feature type="binding site" evidence="18">
    <location>
        <position position="158"/>
    </location>
    <ligand>
        <name>K(+)</name>
        <dbReference type="ChEBI" id="CHEBI:29103"/>
    </ligand>
</feature>
<dbReference type="GO" id="GO:0052855">
    <property type="term" value="F:ADP-dependent NAD(P)H-hydrate dehydratase activity"/>
    <property type="evidence" value="ECO:0007669"/>
    <property type="project" value="UniProtKB-UniRule"/>
</dbReference>
<comment type="subunit">
    <text evidence="17">Homotetramer.</text>
</comment>
<feature type="binding site" evidence="17">
    <location>
        <begin position="404"/>
        <end position="408"/>
    </location>
    <ligand>
        <name>AMP</name>
        <dbReference type="ChEBI" id="CHEBI:456215"/>
    </ligand>
</feature>
<dbReference type="PROSITE" id="PS01050">
    <property type="entry name" value="YJEF_C_2"/>
    <property type="match status" value="1"/>
</dbReference>
<sequence length="495" mass="53926">MKILNVNQLRECDQFTIKNKPIFSINLMEKAASESCQWLLKNANPSDDFIIFCGNGNNGGDGLALARLLAQNNRKVKVVVNYGKKFSKDAVTNLQRIPETVPIIDASDFTRGIIRNSTVIVDAIFGIGLNKNIGQPWENVITEINNLSNRVVSLDLPSGLSPDGDKDSSIHVKANDTLSFHFYKKTFFHSETGINCGRIHVLDVDLSATYINEVVVSSFVADDAEVKRIYKARPEFSHKGHFGKAVVVGGSYGKTGAILLAGRVCARVGAGLTFISAPECAYSASLMQVPEAMFEFAGAREIEAINVIEDGEYGIGPGFGRTETARLALENFLRGHSRPILLDADALTLFSSHFNLLSWVPKDSILTPHPKEFDRLFGASPNSFARLELAKEMAKKHQLNIVLKDHHTQIVLHTGEVYYNVTGNSGLAKGGSGDVLTGIITSLLAQKYSPKEAAIFGVWIHGKAADLALKGQSKESLLASDVIESVGKVFNYLSK</sequence>
<keyword evidence="7 17" id="KW-0067">ATP-binding</keyword>
<proteinExistence type="inferred from homology"/>
<protein>
    <recommendedName>
        <fullName evidence="19">Bifunctional NAD(P)H-hydrate repair enzyme</fullName>
    </recommendedName>
    <alternativeName>
        <fullName evidence="19">Nicotinamide nucleotide repair protein</fullName>
    </alternativeName>
    <domain>
        <recommendedName>
            <fullName evidence="19">ADP-dependent (S)-NAD(P)H-hydrate dehydratase</fullName>
            <ecNumber evidence="19">4.2.1.136</ecNumber>
        </recommendedName>
        <alternativeName>
            <fullName evidence="19">ADP-dependent NAD(P)HX dehydratase</fullName>
        </alternativeName>
    </domain>
    <domain>
        <recommendedName>
            <fullName evidence="19">NAD(P)H-hydrate epimerase</fullName>
            <ecNumber evidence="19">5.1.99.6</ecNumber>
        </recommendedName>
    </domain>
</protein>
<comment type="similarity">
    <text evidence="17">Belongs to the NnrD/CARKD family.</text>
</comment>
<dbReference type="EC" id="4.2.1.136" evidence="19"/>
<dbReference type="EMBL" id="FUYZ01000002">
    <property type="protein sequence ID" value="SKB75346.1"/>
    <property type="molecule type" value="Genomic_DNA"/>
</dbReference>
<evidence type="ECO:0000256" key="1">
    <source>
        <dbReference type="ARBA" id="ARBA00000013"/>
    </source>
</evidence>
<comment type="catalytic activity">
    <reaction evidence="2 18 19">
        <text>(6R)-NADPHX = (6S)-NADPHX</text>
        <dbReference type="Rhea" id="RHEA:32227"/>
        <dbReference type="ChEBI" id="CHEBI:64076"/>
        <dbReference type="ChEBI" id="CHEBI:64077"/>
        <dbReference type="EC" id="5.1.99.6"/>
    </reaction>
</comment>
<evidence type="ECO:0000256" key="18">
    <source>
        <dbReference type="HAMAP-Rule" id="MF_01966"/>
    </source>
</evidence>
<comment type="caution">
    <text evidence="18">Lacks conserved residue(s) required for the propagation of feature annotation.</text>
</comment>
<keyword evidence="12 17" id="KW-0456">Lyase</keyword>
<evidence type="ECO:0000256" key="15">
    <source>
        <dbReference type="ARBA" id="ARBA00048238"/>
    </source>
</evidence>
<dbReference type="SUPFAM" id="SSF64153">
    <property type="entry name" value="YjeF N-terminal domain-like"/>
    <property type="match status" value="1"/>
</dbReference>
<feature type="binding site" evidence="17">
    <location>
        <position position="318"/>
    </location>
    <ligand>
        <name>(6S)-NADPHX</name>
        <dbReference type="ChEBI" id="CHEBI:64076"/>
    </ligand>
</feature>
<dbReference type="InterPro" id="IPR017953">
    <property type="entry name" value="Carbohydrate_kinase_pred_CS"/>
</dbReference>
<dbReference type="PROSITE" id="PS51383">
    <property type="entry name" value="YJEF_C_3"/>
    <property type="match status" value="1"/>
</dbReference>
<comment type="cofactor">
    <cofactor evidence="18 19">
        <name>K(+)</name>
        <dbReference type="ChEBI" id="CHEBI:29103"/>
    </cofactor>
    <text evidence="18 19">Binds 1 potassium ion per subunit.</text>
</comment>
<evidence type="ECO:0000256" key="8">
    <source>
        <dbReference type="ARBA" id="ARBA00022857"/>
    </source>
</evidence>
<dbReference type="SUPFAM" id="SSF53613">
    <property type="entry name" value="Ribokinase-like"/>
    <property type="match status" value="1"/>
</dbReference>
<keyword evidence="23" id="KW-1185">Reference proteome</keyword>
<comment type="cofactor">
    <cofactor evidence="17">
        <name>Mg(2+)</name>
        <dbReference type="ChEBI" id="CHEBI:18420"/>
    </cofactor>
</comment>
<evidence type="ECO:0000256" key="7">
    <source>
        <dbReference type="ARBA" id="ARBA00022840"/>
    </source>
</evidence>
<feature type="binding site" evidence="18">
    <location>
        <begin position="126"/>
        <end position="132"/>
    </location>
    <ligand>
        <name>(6S)-NADPHX</name>
        <dbReference type="ChEBI" id="CHEBI:64076"/>
    </ligand>
</feature>
<evidence type="ECO:0000256" key="16">
    <source>
        <dbReference type="ARBA" id="ARBA00049209"/>
    </source>
</evidence>
<evidence type="ECO:0000256" key="19">
    <source>
        <dbReference type="PIRNR" id="PIRNR017184"/>
    </source>
</evidence>
<dbReference type="GO" id="GO:0046496">
    <property type="term" value="P:nicotinamide nucleotide metabolic process"/>
    <property type="evidence" value="ECO:0007669"/>
    <property type="project" value="UniProtKB-UniRule"/>
</dbReference>
<comment type="catalytic activity">
    <reaction evidence="1 18 19">
        <text>(6R)-NADHX = (6S)-NADHX</text>
        <dbReference type="Rhea" id="RHEA:32215"/>
        <dbReference type="ChEBI" id="CHEBI:64074"/>
        <dbReference type="ChEBI" id="CHEBI:64075"/>
        <dbReference type="EC" id="5.1.99.6"/>
    </reaction>
</comment>
<dbReference type="HAMAP" id="MF_01966">
    <property type="entry name" value="NADHX_epimerase"/>
    <property type="match status" value="1"/>
</dbReference>
<feature type="domain" description="YjeF C-terminal" evidence="20">
    <location>
        <begin position="222"/>
        <end position="493"/>
    </location>
</feature>
<evidence type="ECO:0000313" key="23">
    <source>
        <dbReference type="Proteomes" id="UP000191112"/>
    </source>
</evidence>
<feature type="binding site" evidence="18">
    <location>
        <position position="58"/>
    </location>
    <ligand>
        <name>K(+)</name>
        <dbReference type="ChEBI" id="CHEBI:29103"/>
    </ligand>
</feature>
<dbReference type="Pfam" id="PF01256">
    <property type="entry name" value="Carb_kinase"/>
    <property type="match status" value="1"/>
</dbReference>
<evidence type="ECO:0000256" key="3">
    <source>
        <dbReference type="ARBA" id="ARBA00006001"/>
    </source>
</evidence>
<dbReference type="EC" id="5.1.99.6" evidence="19"/>
<comment type="function">
    <text evidence="17">Catalyzes the dehydration of the S-form of NAD(P)HX at the expense of ADP, which is converted to AMP. Together with NAD(P)HX epimerase, which catalyzes the epimerization of the S- and R-forms, the enzyme allows the repair of both epimers of NAD(P)HX, a damaged form of NAD(P)H that is a result of enzymatic or heat-dependent hydration.</text>
</comment>
<feature type="binding site" evidence="17">
    <location>
        <position position="369"/>
    </location>
    <ligand>
        <name>(6S)-NADPHX</name>
        <dbReference type="ChEBI" id="CHEBI:64076"/>
    </ligand>
</feature>
<feature type="binding site" evidence="17">
    <location>
        <position position="433"/>
    </location>
    <ligand>
        <name>AMP</name>
        <dbReference type="ChEBI" id="CHEBI:456215"/>
    </ligand>
</feature>
<evidence type="ECO:0000256" key="5">
    <source>
        <dbReference type="ARBA" id="ARBA00022723"/>
    </source>
</evidence>
<dbReference type="PROSITE" id="PS51385">
    <property type="entry name" value="YJEF_N"/>
    <property type="match status" value="1"/>
</dbReference>
<evidence type="ECO:0000256" key="13">
    <source>
        <dbReference type="ARBA" id="ARBA00023268"/>
    </source>
</evidence>
<dbReference type="Pfam" id="PF03853">
    <property type="entry name" value="YjeF_N"/>
    <property type="match status" value="1"/>
</dbReference>
<dbReference type="InterPro" id="IPR029056">
    <property type="entry name" value="Ribokinase-like"/>
</dbReference>
<evidence type="ECO:0000259" key="21">
    <source>
        <dbReference type="PROSITE" id="PS51385"/>
    </source>
</evidence>
<feature type="binding site" evidence="17">
    <location>
        <position position="434"/>
    </location>
    <ligand>
        <name>(6S)-NADPHX</name>
        <dbReference type="ChEBI" id="CHEBI:64076"/>
    </ligand>
</feature>
<keyword evidence="13" id="KW-0511">Multifunctional enzyme</keyword>
<feature type="binding site" evidence="18">
    <location>
        <position position="155"/>
    </location>
    <ligand>
        <name>(6S)-NADPHX</name>
        <dbReference type="ChEBI" id="CHEBI:64076"/>
    </ligand>
</feature>
<dbReference type="GO" id="GO:0052856">
    <property type="term" value="F:NAD(P)HX epimerase activity"/>
    <property type="evidence" value="ECO:0007669"/>
    <property type="project" value="UniProtKB-UniRule"/>
</dbReference>
<keyword evidence="6 17" id="KW-0547">Nucleotide-binding</keyword>
<accession>A0A1T5DUV8</accession>
<comment type="function">
    <text evidence="18">Catalyzes the epimerization of the S- and R-forms of NAD(P)HX, a damaged form of NAD(P)H that is a result of enzymatic or heat-dependent hydration. This is a prerequisite for the S-specific NAD(P)H-hydrate dehydratase to allow the repair of both epimers of NAD(P)HX.</text>
</comment>
<gene>
    <name evidence="17" type="primary">nnrD</name>
    <name evidence="18" type="synonym">nnrE</name>
    <name evidence="22" type="ORF">SAMN05660477_01026</name>
</gene>
<dbReference type="STRING" id="619805.SAMN05660477_01026"/>
<evidence type="ECO:0000256" key="2">
    <source>
        <dbReference type="ARBA" id="ARBA00000909"/>
    </source>
</evidence>
<evidence type="ECO:0000313" key="22">
    <source>
        <dbReference type="EMBL" id="SKB75346.1"/>
    </source>
</evidence>
<reference evidence="22 23" key="1">
    <citation type="submission" date="2017-02" db="EMBL/GenBank/DDBJ databases">
        <authorList>
            <person name="Peterson S.W."/>
        </authorList>
    </citation>
    <scope>NUCLEOTIDE SEQUENCE [LARGE SCALE GENOMIC DNA]</scope>
    <source>
        <strain evidence="22 23">DSM 22323</strain>
    </source>
</reference>
<evidence type="ECO:0000256" key="11">
    <source>
        <dbReference type="ARBA" id="ARBA00023235"/>
    </source>
</evidence>
<dbReference type="PANTHER" id="PTHR12592">
    <property type="entry name" value="ATP-DEPENDENT (S)-NAD(P)H-HYDRATE DEHYDRATASE FAMILY MEMBER"/>
    <property type="match status" value="1"/>
</dbReference>
<feature type="binding site" evidence="18">
    <location>
        <position position="122"/>
    </location>
    <ligand>
        <name>K(+)</name>
        <dbReference type="ChEBI" id="CHEBI:29103"/>
    </ligand>
</feature>
<organism evidence="22 23">
    <name type="scientific">Soonwooa buanensis</name>
    <dbReference type="NCBI Taxonomy" id="619805"/>
    <lineage>
        <taxon>Bacteria</taxon>
        <taxon>Pseudomonadati</taxon>
        <taxon>Bacteroidota</taxon>
        <taxon>Flavobacteriia</taxon>
        <taxon>Flavobacteriales</taxon>
        <taxon>Weeksellaceae</taxon>
        <taxon>Chryseobacterium group</taxon>
        <taxon>Soonwooa</taxon>
    </lineage>
</organism>
<comment type="similarity">
    <text evidence="18">Belongs to the NnrE/AIBP family.</text>
</comment>
<dbReference type="InterPro" id="IPR000631">
    <property type="entry name" value="CARKD"/>
</dbReference>
<feature type="binding site" evidence="18">
    <location>
        <begin position="57"/>
        <end position="61"/>
    </location>
    <ligand>
        <name>(6S)-NADPHX</name>
        <dbReference type="ChEBI" id="CHEBI:64076"/>
    </ligand>
</feature>
<dbReference type="GO" id="GO:0110051">
    <property type="term" value="P:metabolite repair"/>
    <property type="evidence" value="ECO:0007669"/>
    <property type="project" value="TreeGrafter"/>
</dbReference>
<evidence type="ECO:0000256" key="9">
    <source>
        <dbReference type="ARBA" id="ARBA00022958"/>
    </source>
</evidence>
<evidence type="ECO:0000259" key="20">
    <source>
        <dbReference type="PROSITE" id="PS51383"/>
    </source>
</evidence>
<dbReference type="CDD" id="cd01171">
    <property type="entry name" value="YXKO-related"/>
    <property type="match status" value="1"/>
</dbReference>
<dbReference type="PIRSF" id="PIRSF017184">
    <property type="entry name" value="Nnr"/>
    <property type="match status" value="1"/>
</dbReference>
<dbReference type="Gene3D" id="3.40.1190.20">
    <property type="match status" value="1"/>
</dbReference>
<dbReference type="PANTHER" id="PTHR12592:SF0">
    <property type="entry name" value="ATP-DEPENDENT (S)-NAD(P)H-HYDRATE DEHYDRATASE"/>
    <property type="match status" value="1"/>
</dbReference>
<dbReference type="InterPro" id="IPR030677">
    <property type="entry name" value="Nnr"/>
</dbReference>
<dbReference type="InterPro" id="IPR004443">
    <property type="entry name" value="YjeF_N_dom"/>
</dbReference>
<dbReference type="HAMAP" id="MF_01965">
    <property type="entry name" value="NADHX_dehydratase"/>
    <property type="match status" value="1"/>
</dbReference>
<feature type="binding site" evidence="17">
    <location>
        <position position="257"/>
    </location>
    <ligand>
        <name>(6S)-NADPHX</name>
        <dbReference type="ChEBI" id="CHEBI:64076"/>
    </ligand>
</feature>
<dbReference type="InterPro" id="IPR036652">
    <property type="entry name" value="YjeF_N_dom_sf"/>
</dbReference>
<dbReference type="NCBIfam" id="TIGR00196">
    <property type="entry name" value="yjeF_cterm"/>
    <property type="match status" value="1"/>
</dbReference>
<evidence type="ECO:0000256" key="17">
    <source>
        <dbReference type="HAMAP-Rule" id="MF_01965"/>
    </source>
</evidence>
<comment type="catalytic activity">
    <reaction evidence="16 17 19">
        <text>(6S)-NADPHX + ADP = AMP + phosphate + NADPH + H(+)</text>
        <dbReference type="Rhea" id="RHEA:32235"/>
        <dbReference type="ChEBI" id="CHEBI:15378"/>
        <dbReference type="ChEBI" id="CHEBI:43474"/>
        <dbReference type="ChEBI" id="CHEBI:57783"/>
        <dbReference type="ChEBI" id="CHEBI:64076"/>
        <dbReference type="ChEBI" id="CHEBI:456215"/>
        <dbReference type="ChEBI" id="CHEBI:456216"/>
        <dbReference type="EC" id="4.2.1.136"/>
    </reaction>
</comment>
<evidence type="ECO:0000256" key="4">
    <source>
        <dbReference type="ARBA" id="ARBA00009524"/>
    </source>
</evidence>
<dbReference type="GO" id="GO:0005524">
    <property type="term" value="F:ATP binding"/>
    <property type="evidence" value="ECO:0007669"/>
    <property type="project" value="UniProtKB-UniRule"/>
</dbReference>
<evidence type="ECO:0000256" key="10">
    <source>
        <dbReference type="ARBA" id="ARBA00023027"/>
    </source>
</evidence>
<dbReference type="Proteomes" id="UP000191112">
    <property type="component" value="Unassembled WGS sequence"/>
</dbReference>
<keyword evidence="10 17" id="KW-0520">NAD</keyword>
<dbReference type="Gene3D" id="3.40.50.10260">
    <property type="entry name" value="YjeF N-terminal domain"/>
    <property type="match status" value="1"/>
</dbReference>
<keyword evidence="5 18" id="KW-0479">Metal-binding</keyword>
<comment type="function">
    <text evidence="14 19">Bifunctional enzyme that catalyzes the epimerization of the S- and R-forms of NAD(P)HX and the dehydration of the S-form of NAD(P)HX at the expense of ADP, which is converted to AMP. This allows the repair of both epimers of NAD(P)HX, a damaged form of NAD(P)H that is a result of enzymatic or heat-dependent hydration.</text>
</comment>
<dbReference type="GO" id="GO:0046872">
    <property type="term" value="F:metal ion binding"/>
    <property type="evidence" value="ECO:0007669"/>
    <property type="project" value="UniProtKB-UniRule"/>
</dbReference>
<evidence type="ECO:0000256" key="14">
    <source>
        <dbReference type="ARBA" id="ARBA00025153"/>
    </source>
</evidence>
<dbReference type="AlphaFoldDB" id="A0A1T5DUV8"/>
<evidence type="ECO:0000256" key="12">
    <source>
        <dbReference type="ARBA" id="ARBA00023239"/>
    </source>
</evidence>
<keyword evidence="9 18" id="KW-0630">Potassium</keyword>
<comment type="similarity">
    <text evidence="4 19">In the C-terminal section; belongs to the NnrD/CARKD family.</text>
</comment>
<comment type="catalytic activity">
    <reaction evidence="15 17 19">
        <text>(6S)-NADHX + ADP = AMP + phosphate + NADH + H(+)</text>
        <dbReference type="Rhea" id="RHEA:32223"/>
        <dbReference type="ChEBI" id="CHEBI:15378"/>
        <dbReference type="ChEBI" id="CHEBI:43474"/>
        <dbReference type="ChEBI" id="CHEBI:57945"/>
        <dbReference type="ChEBI" id="CHEBI:64074"/>
        <dbReference type="ChEBI" id="CHEBI:456215"/>
        <dbReference type="ChEBI" id="CHEBI:456216"/>
        <dbReference type="EC" id="4.2.1.136"/>
    </reaction>
</comment>
<comment type="similarity">
    <text evidence="3 19">In the N-terminal section; belongs to the NnrE/AIBP family.</text>
</comment>
<keyword evidence="8 17" id="KW-0521">NADP</keyword>
<feature type="domain" description="YjeF N-terminal" evidence="21">
    <location>
        <begin position="9"/>
        <end position="212"/>
    </location>
</feature>